<dbReference type="PROSITE" id="PS50988">
    <property type="entry name" value="TROVE"/>
    <property type="match status" value="1"/>
</dbReference>
<keyword evidence="9" id="KW-1185">Reference proteome</keyword>
<keyword evidence="4" id="KW-0479">Metal-binding</keyword>
<dbReference type="RefSeq" id="WP_066625121.1">
    <property type="nucleotide sequence ID" value="NZ_JBHSYQ010000008.1"/>
</dbReference>
<dbReference type="SUPFAM" id="SSF140864">
    <property type="entry name" value="TROVE domain-like"/>
    <property type="match status" value="1"/>
</dbReference>
<dbReference type="Gene3D" id="3.40.50.410">
    <property type="entry name" value="von Willebrand factor, type A domain"/>
    <property type="match status" value="1"/>
</dbReference>
<evidence type="ECO:0000256" key="2">
    <source>
        <dbReference type="ARBA" id="ARBA00007814"/>
    </source>
</evidence>
<dbReference type="EMBL" id="JBHSYQ010000008">
    <property type="protein sequence ID" value="MFC6998881.1"/>
    <property type="molecule type" value="Genomic_DNA"/>
</dbReference>
<accession>A0ABW2DQK9</accession>
<keyword evidence="5" id="KW-0694">RNA-binding</keyword>
<evidence type="ECO:0000259" key="7">
    <source>
        <dbReference type="PROSITE" id="PS50988"/>
    </source>
</evidence>
<reference evidence="9" key="1">
    <citation type="journal article" date="2019" name="Int. J. Syst. Evol. Microbiol.">
        <title>The Global Catalogue of Microorganisms (GCM) 10K type strain sequencing project: providing services to taxonomists for standard genome sequencing and annotation.</title>
        <authorList>
            <consortium name="The Broad Institute Genomics Platform"/>
            <consortium name="The Broad Institute Genome Sequencing Center for Infectious Disease"/>
            <person name="Wu L."/>
            <person name="Ma J."/>
        </authorList>
    </citation>
    <scope>NUCLEOTIDE SEQUENCE [LARGE SCALE GENOMIC DNA]</scope>
    <source>
        <strain evidence="9">CGMCC 4.7393</strain>
    </source>
</reference>
<organism evidence="8 9">
    <name type="scientific">Rufibacter roseus</name>
    <dbReference type="NCBI Taxonomy" id="1567108"/>
    <lineage>
        <taxon>Bacteria</taxon>
        <taxon>Pseudomonadati</taxon>
        <taxon>Bacteroidota</taxon>
        <taxon>Cytophagia</taxon>
        <taxon>Cytophagales</taxon>
        <taxon>Hymenobacteraceae</taxon>
        <taxon>Rufibacter</taxon>
    </lineage>
</organism>
<comment type="caution">
    <text evidence="8">The sequence shown here is derived from an EMBL/GenBank/DDBJ whole genome shotgun (WGS) entry which is preliminary data.</text>
</comment>
<protein>
    <submittedName>
        <fullName evidence="8">TROVE domain-containing protein</fullName>
    </submittedName>
</protein>
<dbReference type="InterPro" id="IPR056800">
    <property type="entry name" value="vWA_Ro60"/>
</dbReference>
<dbReference type="SUPFAM" id="SSF53300">
    <property type="entry name" value="vWA-like"/>
    <property type="match status" value="1"/>
</dbReference>
<feature type="domain" description="TROVE" evidence="7">
    <location>
        <begin position="17"/>
        <end position="323"/>
    </location>
</feature>
<evidence type="ECO:0000256" key="4">
    <source>
        <dbReference type="ARBA" id="ARBA00022723"/>
    </source>
</evidence>
<evidence type="ECO:0000256" key="3">
    <source>
        <dbReference type="ARBA" id="ARBA00022490"/>
    </source>
</evidence>
<comment type="subcellular location">
    <subcellularLocation>
        <location evidence="1">Cytoplasm</location>
    </subcellularLocation>
</comment>
<name>A0ABW2DQK9_9BACT</name>
<dbReference type="InterPro" id="IPR036465">
    <property type="entry name" value="vWFA_dom_sf"/>
</dbReference>
<dbReference type="InterPro" id="IPR037214">
    <property type="entry name" value="TROVE_dom_sf"/>
</dbReference>
<dbReference type="InterPro" id="IPR008858">
    <property type="entry name" value="TROVE_dom"/>
</dbReference>
<gene>
    <name evidence="8" type="ORF">ACFQHR_14685</name>
</gene>
<dbReference type="PANTHER" id="PTHR14202">
    <property type="entry name" value="60 KDA RIBONUCLEOPROTEIN SSA/RO"/>
    <property type="match status" value="1"/>
</dbReference>
<dbReference type="Pfam" id="PF25045">
    <property type="entry name" value="vWA_Ro60"/>
    <property type="match status" value="1"/>
</dbReference>
<evidence type="ECO:0000313" key="8">
    <source>
        <dbReference type="EMBL" id="MFC6998881.1"/>
    </source>
</evidence>
<dbReference type="Pfam" id="PF05731">
    <property type="entry name" value="TROVE"/>
    <property type="match status" value="2"/>
</dbReference>
<dbReference type="Proteomes" id="UP001596405">
    <property type="component" value="Unassembled WGS sequence"/>
</dbReference>
<evidence type="ECO:0000256" key="5">
    <source>
        <dbReference type="ARBA" id="ARBA00022884"/>
    </source>
</evidence>
<keyword evidence="3" id="KW-0963">Cytoplasm</keyword>
<keyword evidence="6" id="KW-0687">Ribonucleoprotein</keyword>
<evidence type="ECO:0000256" key="1">
    <source>
        <dbReference type="ARBA" id="ARBA00004496"/>
    </source>
</evidence>
<comment type="similarity">
    <text evidence="2">Belongs to the Ro 60 kDa family.</text>
</comment>
<evidence type="ECO:0000256" key="6">
    <source>
        <dbReference type="ARBA" id="ARBA00023274"/>
    </source>
</evidence>
<proteinExistence type="inferred from homology"/>
<sequence length="510" mass="57535">MRFNFFKPKTKATEADTLNYEGALAWKMDPKAELYAATVTASLQNTFYQTAGARLERLQELVAQNEPEFVAKLAVYARTKMNLRSVPLVLLVELAHRHRGDNLVSRAVAQTLQRVDEITELLAYYQLRNGRQGTKKLNRLSKQLQRGVALAFNRFDAYQFAKYNRAAEVKLRDALFLVHPQPKDQRQQAVFHQIASNTLPTPYTWETELSALGQQPFADKEARDQAFRAKWEELIDSGRLGYMALLRNLRNILEAQVSDAHIRKVCQTLASPLAVQKAKQLPFRFLAAYREVKGLASADVSRVLSALEEAVQHSIRNLPGFSGEQKVVVACDVSGSMQMPVSARSKVMLYDIGLLLGMLLQHKCERVISGMFGDTWKTINLPKGQVLANVQELYRKAGEVGYSTNGFLVIKDLRQRKVKADKIMLFTDCQLWNSTGNNTSLAHEWKQYKALYPCARLYLFDLAGHGTTPLSLEQDDVFLISGWSDKVFEVLQAIENGGNALAEVEKTEID</sequence>
<dbReference type="PANTHER" id="PTHR14202:SF0">
    <property type="entry name" value="RNA-BINDING PROTEIN RO60"/>
    <property type="match status" value="1"/>
</dbReference>
<dbReference type="InterPro" id="IPR040322">
    <property type="entry name" value="TROVE2"/>
</dbReference>
<evidence type="ECO:0000313" key="9">
    <source>
        <dbReference type="Proteomes" id="UP001596405"/>
    </source>
</evidence>